<feature type="compositionally biased region" description="Polar residues" evidence="1">
    <location>
        <begin position="108"/>
        <end position="120"/>
    </location>
</feature>
<dbReference type="OrthoDB" id="5148907at2"/>
<dbReference type="RefSeq" id="WP_141976449.1">
    <property type="nucleotide sequence ID" value="NZ_VFPP01000001.1"/>
</dbReference>
<accession>A0A543J8U8</accession>
<reference evidence="2 3" key="1">
    <citation type="submission" date="2019-06" db="EMBL/GenBank/DDBJ databases">
        <title>Sequencing the genomes of 1000 actinobacteria strains.</title>
        <authorList>
            <person name="Klenk H.-P."/>
        </authorList>
    </citation>
    <scope>NUCLEOTIDE SEQUENCE [LARGE SCALE GENOMIC DNA]</scope>
    <source>
        <strain evidence="2 3">DSM 45456</strain>
    </source>
</reference>
<gene>
    <name evidence="2" type="ORF">FHX81_1563</name>
</gene>
<feature type="region of interest" description="Disordered" evidence="1">
    <location>
        <begin position="25"/>
        <end position="57"/>
    </location>
</feature>
<dbReference type="PROSITE" id="PS51257">
    <property type="entry name" value="PROKAR_LIPOPROTEIN"/>
    <property type="match status" value="1"/>
</dbReference>
<evidence type="ECO:0000256" key="1">
    <source>
        <dbReference type="SAM" id="MobiDB-lite"/>
    </source>
</evidence>
<feature type="compositionally biased region" description="Pro residues" evidence="1">
    <location>
        <begin position="42"/>
        <end position="55"/>
    </location>
</feature>
<comment type="caution">
    <text evidence="2">The sequence shown here is derived from an EMBL/GenBank/DDBJ whole genome shotgun (WGS) entry which is preliminary data.</text>
</comment>
<keyword evidence="3" id="KW-1185">Reference proteome</keyword>
<sequence length="132" mass="13021">MDGSRTAALLGVVLLVTACGQPAREPGPTGCAGGVPSCAPSTAPPSTAPTTPAPSRPVTVLRGTVQAGVEAGCLVLATDRGRFLLLGGDPTVLREGAEVVVEGATRPGQATTCQEGTPFSVSAARAEPATTR</sequence>
<evidence type="ECO:0008006" key="4">
    <source>
        <dbReference type="Google" id="ProtNLM"/>
    </source>
</evidence>
<evidence type="ECO:0000313" key="3">
    <source>
        <dbReference type="Proteomes" id="UP000316628"/>
    </source>
</evidence>
<feature type="region of interest" description="Disordered" evidence="1">
    <location>
        <begin position="108"/>
        <end position="132"/>
    </location>
</feature>
<evidence type="ECO:0000313" key="2">
    <source>
        <dbReference type="EMBL" id="TQM79260.1"/>
    </source>
</evidence>
<name>A0A543J8U8_9PSEU</name>
<organism evidence="2 3">
    <name type="scientific">Saccharothrix saharensis</name>
    <dbReference type="NCBI Taxonomy" id="571190"/>
    <lineage>
        <taxon>Bacteria</taxon>
        <taxon>Bacillati</taxon>
        <taxon>Actinomycetota</taxon>
        <taxon>Actinomycetes</taxon>
        <taxon>Pseudonocardiales</taxon>
        <taxon>Pseudonocardiaceae</taxon>
        <taxon>Saccharothrix</taxon>
    </lineage>
</organism>
<protein>
    <recommendedName>
        <fullName evidence="4">Lipoprotein</fullName>
    </recommendedName>
</protein>
<proteinExistence type="predicted"/>
<dbReference type="Proteomes" id="UP000316628">
    <property type="component" value="Unassembled WGS sequence"/>
</dbReference>
<dbReference type="AlphaFoldDB" id="A0A543J8U8"/>
<dbReference type="EMBL" id="VFPP01000001">
    <property type="protein sequence ID" value="TQM79260.1"/>
    <property type="molecule type" value="Genomic_DNA"/>
</dbReference>